<feature type="region of interest" description="Disordered" evidence="2">
    <location>
        <begin position="95"/>
        <end position="126"/>
    </location>
</feature>
<evidence type="ECO:0000313" key="4">
    <source>
        <dbReference type="EMBL" id="EGZ18817.1"/>
    </source>
</evidence>
<keyword evidence="1" id="KW-0863">Zinc-finger</keyword>
<dbReference type="KEGG" id="psoj:PHYSODRAFT_301321"/>
<accession>G4ZJ12</accession>
<evidence type="ECO:0000259" key="3">
    <source>
        <dbReference type="PROSITE" id="PS50089"/>
    </source>
</evidence>
<dbReference type="PROSITE" id="PS50089">
    <property type="entry name" value="ZF_RING_2"/>
    <property type="match status" value="1"/>
</dbReference>
<dbReference type="GeneID" id="20641989"/>
<sequence>MDTIAPAASDTCGSTVNYGTHYQNYREALCSTRATSSQRTCDNNGYNCEPCLYDFGPIICSATCLSVAEVSQACLASSARSTGSGYRATATTLLGTRHPNGAERSRSSSSISTAWRMHGESGTPHGTAGGVIKIRALLESDDDVEGRDYAIAPPDSVNASPSVDGQDETMESLLDWANFEFEELATNASPVLDVELELSTSTAAVGQECSGNDIVANTVQPRDGVTDCLICICPLRGQDTGVKHDPRCANCRAAVQIDVDEDEVVVVKHVPAPPTCFVCNNAITGIVLEGSQCDHKLDYECLISYNRTYLGLTRHRDLLCPECKFPFPVNLFDSDSEGDDHQPDQAFEYDGSYESEESASDAVERTASSSEEYHPSDFNSELDDSDDDYHSGDD</sequence>
<proteinExistence type="predicted"/>
<dbReference type="Proteomes" id="UP000002640">
    <property type="component" value="Unassembled WGS sequence"/>
</dbReference>
<keyword evidence="1" id="KW-0862">Zinc</keyword>
<evidence type="ECO:0000256" key="1">
    <source>
        <dbReference type="PROSITE-ProRule" id="PRU00175"/>
    </source>
</evidence>
<keyword evidence="5" id="KW-1185">Reference proteome</keyword>
<evidence type="ECO:0000313" key="5">
    <source>
        <dbReference type="Proteomes" id="UP000002640"/>
    </source>
</evidence>
<dbReference type="RefSeq" id="XP_009527875.1">
    <property type="nucleotide sequence ID" value="XM_009529580.1"/>
</dbReference>
<feature type="domain" description="RING-type" evidence="3">
    <location>
        <begin position="276"/>
        <end position="324"/>
    </location>
</feature>
<dbReference type="EMBL" id="JH159154">
    <property type="protein sequence ID" value="EGZ18817.1"/>
    <property type="molecule type" value="Genomic_DNA"/>
</dbReference>
<dbReference type="InterPro" id="IPR001841">
    <property type="entry name" value="Znf_RING"/>
</dbReference>
<keyword evidence="1" id="KW-0479">Metal-binding</keyword>
<dbReference type="SUPFAM" id="SSF57850">
    <property type="entry name" value="RING/U-box"/>
    <property type="match status" value="1"/>
</dbReference>
<name>G4ZJ12_PHYSP</name>
<dbReference type="GO" id="GO:0008270">
    <property type="term" value="F:zinc ion binding"/>
    <property type="evidence" value="ECO:0007669"/>
    <property type="project" value="UniProtKB-KW"/>
</dbReference>
<protein>
    <recommendedName>
        <fullName evidence="3">RING-type domain-containing protein</fullName>
    </recommendedName>
</protein>
<organism evidence="4 5">
    <name type="scientific">Phytophthora sojae (strain P6497)</name>
    <name type="common">Soybean stem and root rot agent</name>
    <name type="synonym">Phytophthora megasperma f. sp. glycines</name>
    <dbReference type="NCBI Taxonomy" id="1094619"/>
    <lineage>
        <taxon>Eukaryota</taxon>
        <taxon>Sar</taxon>
        <taxon>Stramenopiles</taxon>
        <taxon>Oomycota</taxon>
        <taxon>Peronosporomycetes</taxon>
        <taxon>Peronosporales</taxon>
        <taxon>Peronosporaceae</taxon>
        <taxon>Phytophthora</taxon>
    </lineage>
</organism>
<feature type="region of interest" description="Disordered" evidence="2">
    <location>
        <begin position="334"/>
        <end position="394"/>
    </location>
</feature>
<gene>
    <name evidence="4" type="ORF">PHYSODRAFT_301321</name>
</gene>
<reference evidence="4 5" key="1">
    <citation type="journal article" date="2006" name="Science">
        <title>Phytophthora genome sequences uncover evolutionary origins and mechanisms of pathogenesis.</title>
        <authorList>
            <person name="Tyler B.M."/>
            <person name="Tripathy S."/>
            <person name="Zhang X."/>
            <person name="Dehal P."/>
            <person name="Jiang R.H."/>
            <person name="Aerts A."/>
            <person name="Arredondo F.D."/>
            <person name="Baxter L."/>
            <person name="Bensasson D."/>
            <person name="Beynon J.L."/>
            <person name="Chapman J."/>
            <person name="Damasceno C.M."/>
            <person name="Dorrance A.E."/>
            <person name="Dou D."/>
            <person name="Dickerman A.W."/>
            <person name="Dubchak I.L."/>
            <person name="Garbelotto M."/>
            <person name="Gijzen M."/>
            <person name="Gordon S.G."/>
            <person name="Govers F."/>
            <person name="Grunwald N.J."/>
            <person name="Huang W."/>
            <person name="Ivors K.L."/>
            <person name="Jones R.W."/>
            <person name="Kamoun S."/>
            <person name="Krampis K."/>
            <person name="Lamour K.H."/>
            <person name="Lee M.K."/>
            <person name="McDonald W.H."/>
            <person name="Medina M."/>
            <person name="Meijer H.J."/>
            <person name="Nordberg E.K."/>
            <person name="Maclean D.J."/>
            <person name="Ospina-Giraldo M.D."/>
            <person name="Morris P.F."/>
            <person name="Phuntumart V."/>
            <person name="Putnam N.H."/>
            <person name="Rash S."/>
            <person name="Rose J.K."/>
            <person name="Sakihama Y."/>
            <person name="Salamov A.A."/>
            <person name="Savidor A."/>
            <person name="Scheuring C.F."/>
            <person name="Smith B.M."/>
            <person name="Sobral B.W."/>
            <person name="Terry A."/>
            <person name="Torto-Alalibo T.A."/>
            <person name="Win J."/>
            <person name="Xu Z."/>
            <person name="Zhang H."/>
            <person name="Grigoriev I.V."/>
            <person name="Rokhsar D.S."/>
            <person name="Boore J.L."/>
        </authorList>
    </citation>
    <scope>NUCLEOTIDE SEQUENCE [LARGE SCALE GENOMIC DNA]</scope>
    <source>
        <strain evidence="4 5">P6497</strain>
    </source>
</reference>
<dbReference type="InParanoid" id="G4ZJ12"/>
<evidence type="ECO:0000256" key="2">
    <source>
        <dbReference type="SAM" id="MobiDB-lite"/>
    </source>
</evidence>
<dbReference type="AlphaFoldDB" id="G4ZJ12"/>